<keyword evidence="4 10" id="KW-0597">Phosphoprotein</keyword>
<dbReference type="InterPro" id="IPR018060">
    <property type="entry name" value="HTH_AraC"/>
</dbReference>
<dbReference type="SUPFAM" id="SSF52172">
    <property type="entry name" value="CheY-like"/>
    <property type="match status" value="1"/>
</dbReference>
<dbReference type="InterPro" id="IPR051552">
    <property type="entry name" value="HptR"/>
</dbReference>
<feature type="modified residue" description="4-aspartylphosphate" evidence="10">
    <location>
        <position position="59"/>
    </location>
</feature>
<feature type="domain" description="HTH araC/xylS-type" evidence="11">
    <location>
        <begin position="430"/>
        <end position="529"/>
    </location>
</feature>
<evidence type="ECO:0000256" key="2">
    <source>
        <dbReference type="ARBA" id="ARBA00018672"/>
    </source>
</evidence>
<keyword evidence="5" id="KW-0902">Two-component regulatory system</keyword>
<evidence type="ECO:0000259" key="11">
    <source>
        <dbReference type="PROSITE" id="PS01124"/>
    </source>
</evidence>
<dbReference type="PROSITE" id="PS50110">
    <property type="entry name" value="RESPONSE_REGULATORY"/>
    <property type="match status" value="1"/>
</dbReference>
<reference evidence="13 14" key="1">
    <citation type="submission" date="2020-07" db="EMBL/GenBank/DDBJ databases">
        <title>Vallitalea guaymasensis genome.</title>
        <authorList>
            <person name="Postec A."/>
        </authorList>
    </citation>
    <scope>NUCLEOTIDE SEQUENCE [LARGE SCALE GENOMIC DNA]</scope>
    <source>
        <strain evidence="13 14">Ra1766G1</strain>
    </source>
</reference>
<dbReference type="PANTHER" id="PTHR42713:SF3">
    <property type="entry name" value="TRANSCRIPTIONAL REGULATORY PROTEIN HPTR"/>
    <property type="match status" value="1"/>
</dbReference>
<keyword evidence="6" id="KW-0805">Transcription regulation</keyword>
<dbReference type="SUPFAM" id="SSF46689">
    <property type="entry name" value="Homeodomain-like"/>
    <property type="match status" value="2"/>
</dbReference>
<feature type="domain" description="Response regulatory" evidence="12">
    <location>
        <begin position="7"/>
        <end position="124"/>
    </location>
</feature>
<organism evidence="13 14">
    <name type="scientific">Vallitalea guaymasensis</name>
    <dbReference type="NCBI Taxonomy" id="1185412"/>
    <lineage>
        <taxon>Bacteria</taxon>
        <taxon>Bacillati</taxon>
        <taxon>Bacillota</taxon>
        <taxon>Clostridia</taxon>
        <taxon>Lachnospirales</taxon>
        <taxon>Vallitaleaceae</taxon>
        <taxon>Vallitalea</taxon>
    </lineage>
</organism>
<keyword evidence="8" id="KW-0804">Transcription</keyword>
<evidence type="ECO:0000259" key="12">
    <source>
        <dbReference type="PROSITE" id="PS50110"/>
    </source>
</evidence>
<dbReference type="PROSITE" id="PS01124">
    <property type="entry name" value="HTH_ARAC_FAMILY_2"/>
    <property type="match status" value="1"/>
</dbReference>
<keyword evidence="3" id="KW-0963">Cytoplasm</keyword>
<evidence type="ECO:0000313" key="14">
    <source>
        <dbReference type="Proteomes" id="UP000677305"/>
    </source>
</evidence>
<sequence length="535" mass="61322">MEVKLLRVLIVDDEEKIRGLLKLCLDWQSIGFEIVGEASSGHEALDILEDLKPDLIITDISMDFMDGLELCKHALERNPLLKVMILTAYNDFNYAKKGIELGVSDFLLKPIKRSELVKSLIKIKGIVESEVQSRNDYQMMKERLEDSYPVLKNNFLKQLIHNQCNFNKIDQQLNYFDLNELKKYAEVAVIELNANVVKAEEEGYIVKFLGLDVIKEYYKNNKSVVLCEDNLQNIVVVSMSKTNNLYNDMNKVMNTLMCIENCSVSIGISNSIHYSINIHRRYREAIEALACKVIYGNNQLIRYEDIKLGNNECEVLFDPMDEIALCIKAEMEDKASVLIEELFGKDSFSNDDATQNMKVLAIKMITIINNARKELGYDGNLFIEDEIANYKSVMDIETLPDMINHLQSITSKSIAYIKQSRNQRSKNTIHEIAVYLKENMLDANISLSGVAQKFYFNSSYLSRAFKQEYGATFIEYLTKLRIDKALELLNSTDLKSYEVCEKVGIPNPNYFGKCFKKHVGCSVSDYRNNSKNLTS</sequence>
<evidence type="ECO:0000256" key="4">
    <source>
        <dbReference type="ARBA" id="ARBA00022553"/>
    </source>
</evidence>
<accession>A0A8J8SEJ7</accession>
<dbReference type="RefSeq" id="WP_212691594.1">
    <property type="nucleotide sequence ID" value="NZ_CP058561.1"/>
</dbReference>
<dbReference type="KEGG" id="vgu:HYG85_22945"/>
<protein>
    <recommendedName>
        <fullName evidence="2">Stage 0 sporulation protein A homolog</fullName>
    </recommendedName>
</protein>
<dbReference type="CDD" id="cd17536">
    <property type="entry name" value="REC_YesN-like"/>
    <property type="match status" value="1"/>
</dbReference>
<dbReference type="Gene3D" id="3.40.50.2300">
    <property type="match status" value="1"/>
</dbReference>
<dbReference type="EMBL" id="CP058561">
    <property type="protein sequence ID" value="QUH31630.1"/>
    <property type="molecule type" value="Genomic_DNA"/>
</dbReference>
<dbReference type="InterPro" id="IPR011006">
    <property type="entry name" value="CheY-like_superfamily"/>
</dbReference>
<dbReference type="Proteomes" id="UP000677305">
    <property type="component" value="Chromosome"/>
</dbReference>
<comment type="subcellular location">
    <subcellularLocation>
        <location evidence="1">Cytoplasm</location>
    </subcellularLocation>
</comment>
<proteinExistence type="predicted"/>
<comment type="function">
    <text evidence="9">May play the central regulatory role in sporulation. It may be an element of the effector pathway responsible for the activation of sporulation genes in response to nutritional stress. Spo0A may act in concert with spo0H (a sigma factor) to control the expression of some genes that are critical to the sporulation process.</text>
</comment>
<dbReference type="PANTHER" id="PTHR42713">
    <property type="entry name" value="HISTIDINE KINASE-RELATED"/>
    <property type="match status" value="1"/>
</dbReference>
<keyword evidence="7" id="KW-0238">DNA-binding</keyword>
<name>A0A8J8SEJ7_9FIRM</name>
<dbReference type="InterPro" id="IPR009057">
    <property type="entry name" value="Homeodomain-like_sf"/>
</dbReference>
<dbReference type="Gene3D" id="1.10.10.60">
    <property type="entry name" value="Homeodomain-like"/>
    <property type="match status" value="2"/>
</dbReference>
<evidence type="ECO:0000313" key="13">
    <source>
        <dbReference type="EMBL" id="QUH31630.1"/>
    </source>
</evidence>
<evidence type="ECO:0000256" key="1">
    <source>
        <dbReference type="ARBA" id="ARBA00004496"/>
    </source>
</evidence>
<gene>
    <name evidence="13" type="ORF">HYG85_22945</name>
</gene>
<dbReference type="SMART" id="SM00342">
    <property type="entry name" value="HTH_ARAC"/>
    <property type="match status" value="1"/>
</dbReference>
<dbReference type="GO" id="GO:0000160">
    <property type="term" value="P:phosphorelay signal transduction system"/>
    <property type="evidence" value="ECO:0007669"/>
    <property type="project" value="UniProtKB-KW"/>
</dbReference>
<dbReference type="GO" id="GO:0003700">
    <property type="term" value="F:DNA-binding transcription factor activity"/>
    <property type="evidence" value="ECO:0007669"/>
    <property type="project" value="InterPro"/>
</dbReference>
<dbReference type="AlphaFoldDB" id="A0A8J8SEJ7"/>
<dbReference type="Pfam" id="PF12833">
    <property type="entry name" value="HTH_18"/>
    <property type="match status" value="1"/>
</dbReference>
<evidence type="ECO:0000256" key="5">
    <source>
        <dbReference type="ARBA" id="ARBA00023012"/>
    </source>
</evidence>
<evidence type="ECO:0000256" key="6">
    <source>
        <dbReference type="ARBA" id="ARBA00023015"/>
    </source>
</evidence>
<dbReference type="Pfam" id="PF00072">
    <property type="entry name" value="Response_reg"/>
    <property type="match status" value="1"/>
</dbReference>
<evidence type="ECO:0000256" key="7">
    <source>
        <dbReference type="ARBA" id="ARBA00023125"/>
    </source>
</evidence>
<evidence type="ECO:0000256" key="10">
    <source>
        <dbReference type="PROSITE-ProRule" id="PRU00169"/>
    </source>
</evidence>
<dbReference type="InterPro" id="IPR001789">
    <property type="entry name" value="Sig_transdc_resp-reg_receiver"/>
</dbReference>
<evidence type="ECO:0000256" key="9">
    <source>
        <dbReference type="ARBA" id="ARBA00024867"/>
    </source>
</evidence>
<dbReference type="GO" id="GO:0005737">
    <property type="term" value="C:cytoplasm"/>
    <property type="evidence" value="ECO:0007669"/>
    <property type="project" value="UniProtKB-SubCell"/>
</dbReference>
<keyword evidence="14" id="KW-1185">Reference proteome</keyword>
<dbReference type="GO" id="GO:0043565">
    <property type="term" value="F:sequence-specific DNA binding"/>
    <property type="evidence" value="ECO:0007669"/>
    <property type="project" value="InterPro"/>
</dbReference>
<dbReference type="SMART" id="SM00448">
    <property type="entry name" value="REC"/>
    <property type="match status" value="1"/>
</dbReference>
<evidence type="ECO:0000256" key="3">
    <source>
        <dbReference type="ARBA" id="ARBA00022490"/>
    </source>
</evidence>
<evidence type="ECO:0000256" key="8">
    <source>
        <dbReference type="ARBA" id="ARBA00023163"/>
    </source>
</evidence>